<name>A0A068QKI5_9VIRU</name>
<keyword evidence="2" id="KW-1185">Reference proteome</keyword>
<reference evidence="1 2" key="1">
    <citation type="journal article" date="2014" name="J. Gen. Virol.">
        <title>Genome sequence of a crustacean iridovirus, IIV31, isolated from the pill bug, Armadillidium vulgare.</title>
        <authorList>
            <person name="Piegu B."/>
            <person name="Guizard S."/>
            <person name="Yeping T."/>
            <person name="Cruaud C."/>
            <person name="Asgari S."/>
            <person name="Bideshi D.K."/>
            <person name="Federici B.A."/>
            <person name="Bigot Y."/>
        </authorList>
    </citation>
    <scope>NUCLEOTIDE SEQUENCE [LARGE SCALE GENOMIC DNA]</scope>
</reference>
<accession>A0A068QKI5</accession>
<dbReference type="EMBL" id="HF920637">
    <property type="protein sequence ID" value="CCV02481.1"/>
    <property type="molecule type" value="Genomic_DNA"/>
</dbReference>
<dbReference type="GeneID" id="19738693"/>
<proteinExistence type="predicted"/>
<dbReference type="KEGG" id="vg:19738693"/>
<gene>
    <name evidence="1" type="primary">109R</name>
    <name evidence="1" type="ORF">IIV31_109R</name>
</gene>
<protein>
    <submittedName>
        <fullName evidence="1">Uncharacterized protein</fullName>
    </submittedName>
</protein>
<sequence length="155" mass="18587">MMVEVEHNVGFNEFLFIKTKKYVTLKTLKEEEIIELCFNDRYMSDLENKERTTEEESLFKILSEERQRQWTRLEAIEKRIDRVLLGQDKIDQDCRDIAQNQQKIAQDQQKIAREFSLNKSKMIHCFINNGIYSSSNLDAQKQEIITINLNLNYRF</sequence>
<evidence type="ECO:0000313" key="1">
    <source>
        <dbReference type="EMBL" id="CCV02481.1"/>
    </source>
</evidence>
<evidence type="ECO:0000313" key="2">
    <source>
        <dbReference type="Proteomes" id="UP000114278"/>
    </source>
</evidence>
<dbReference type="RefSeq" id="YP_009046723.1">
    <property type="nucleotide sequence ID" value="NC_024451.1"/>
</dbReference>
<dbReference type="Proteomes" id="UP000114278">
    <property type="component" value="Segment"/>
</dbReference>
<organism evidence="1 2">
    <name type="scientific">Armadillidium vulgare iridescent virus</name>
    <dbReference type="NCBI Taxonomy" id="72201"/>
    <lineage>
        <taxon>Viruses</taxon>
        <taxon>Varidnaviria</taxon>
        <taxon>Bamfordvirae</taxon>
        <taxon>Nucleocytoviricota</taxon>
        <taxon>Megaviricetes</taxon>
        <taxon>Pimascovirales</taxon>
        <taxon>Pimascovirales incertae sedis</taxon>
        <taxon>Iridoviridae</taxon>
        <taxon>Betairidovirinae</taxon>
        <taxon>Iridovirus</taxon>
        <taxon>Iridovirus armadillidium1</taxon>
        <taxon>Invertebrate iridescent virus 31</taxon>
    </lineage>
</organism>